<organism evidence="2 3">
    <name type="scientific">Brassica carinata</name>
    <name type="common">Ethiopian mustard</name>
    <name type="synonym">Abyssinian cabbage</name>
    <dbReference type="NCBI Taxonomy" id="52824"/>
    <lineage>
        <taxon>Eukaryota</taxon>
        <taxon>Viridiplantae</taxon>
        <taxon>Streptophyta</taxon>
        <taxon>Embryophyta</taxon>
        <taxon>Tracheophyta</taxon>
        <taxon>Spermatophyta</taxon>
        <taxon>Magnoliopsida</taxon>
        <taxon>eudicotyledons</taxon>
        <taxon>Gunneridae</taxon>
        <taxon>Pentapetalae</taxon>
        <taxon>rosids</taxon>
        <taxon>malvids</taxon>
        <taxon>Brassicales</taxon>
        <taxon>Brassicaceae</taxon>
        <taxon>Brassiceae</taxon>
        <taxon>Brassica</taxon>
    </lineage>
</organism>
<gene>
    <name evidence="2" type="ORF">Bca52824_022481</name>
</gene>
<dbReference type="EMBL" id="JAAMPC010000005">
    <property type="protein sequence ID" value="KAG2310924.1"/>
    <property type="molecule type" value="Genomic_DNA"/>
</dbReference>
<name>A0A8X7VGT9_BRACI</name>
<keyword evidence="3" id="KW-1185">Reference proteome</keyword>
<accession>A0A8X7VGT9</accession>
<evidence type="ECO:0000256" key="1">
    <source>
        <dbReference type="SAM" id="MobiDB-lite"/>
    </source>
</evidence>
<evidence type="ECO:0000313" key="2">
    <source>
        <dbReference type="EMBL" id="KAG2310924.1"/>
    </source>
</evidence>
<sequence>MSSSSSDELEERLDEICDEYLEEYVEETFNEVVEGQSIPPRTRGYTERHREGGHDQLRIKEGGSLLQVL</sequence>
<dbReference type="Proteomes" id="UP000886595">
    <property type="component" value="Unassembled WGS sequence"/>
</dbReference>
<protein>
    <submittedName>
        <fullName evidence="2">Uncharacterized protein</fullName>
    </submittedName>
</protein>
<dbReference type="AlphaFoldDB" id="A0A8X7VGT9"/>
<evidence type="ECO:0000313" key="3">
    <source>
        <dbReference type="Proteomes" id="UP000886595"/>
    </source>
</evidence>
<proteinExistence type="predicted"/>
<reference evidence="2 3" key="1">
    <citation type="submission" date="2020-02" db="EMBL/GenBank/DDBJ databases">
        <authorList>
            <person name="Ma Q."/>
            <person name="Huang Y."/>
            <person name="Song X."/>
            <person name="Pei D."/>
        </authorList>
    </citation>
    <scope>NUCLEOTIDE SEQUENCE [LARGE SCALE GENOMIC DNA]</scope>
    <source>
        <strain evidence="2">Sxm20200214</strain>
        <tissue evidence="2">Leaf</tissue>
    </source>
</reference>
<feature type="compositionally biased region" description="Basic and acidic residues" evidence="1">
    <location>
        <begin position="44"/>
        <end position="61"/>
    </location>
</feature>
<comment type="caution">
    <text evidence="2">The sequence shown here is derived from an EMBL/GenBank/DDBJ whole genome shotgun (WGS) entry which is preliminary data.</text>
</comment>
<feature type="region of interest" description="Disordered" evidence="1">
    <location>
        <begin position="36"/>
        <end position="69"/>
    </location>
</feature>